<evidence type="ECO:0000256" key="1">
    <source>
        <dbReference type="ARBA" id="ARBA00022741"/>
    </source>
</evidence>
<gene>
    <name evidence="2" type="ORF">S01H4_18980</name>
</gene>
<comment type="caution">
    <text evidence="2">The sequence shown here is derived from an EMBL/GenBank/DDBJ whole genome shotgun (WGS) entry which is preliminary data.</text>
</comment>
<dbReference type="AlphaFoldDB" id="X0YE60"/>
<protein>
    <submittedName>
        <fullName evidence="2">Uncharacterized protein</fullName>
    </submittedName>
</protein>
<accession>X0YE60</accession>
<dbReference type="SUPFAM" id="SSF52540">
    <property type="entry name" value="P-loop containing nucleoside triphosphate hydrolases"/>
    <property type="match status" value="1"/>
</dbReference>
<proteinExistence type="predicted"/>
<organism evidence="2">
    <name type="scientific">marine sediment metagenome</name>
    <dbReference type="NCBI Taxonomy" id="412755"/>
    <lineage>
        <taxon>unclassified sequences</taxon>
        <taxon>metagenomes</taxon>
        <taxon>ecological metagenomes</taxon>
    </lineage>
</organism>
<feature type="non-terminal residue" evidence="2">
    <location>
        <position position="101"/>
    </location>
</feature>
<dbReference type="GO" id="GO:0005525">
    <property type="term" value="F:GTP binding"/>
    <property type="evidence" value="ECO:0007669"/>
    <property type="project" value="InterPro"/>
</dbReference>
<evidence type="ECO:0000313" key="2">
    <source>
        <dbReference type="EMBL" id="GAG54160.1"/>
    </source>
</evidence>
<dbReference type="InterPro" id="IPR027417">
    <property type="entry name" value="P-loop_NTPase"/>
</dbReference>
<dbReference type="PANTHER" id="PTHR47978">
    <property type="match status" value="1"/>
</dbReference>
<sequence length="101" mass="12046">MFSFTDISKYEVTLHFWRIYFQARFNIFLEKFVKDADAGILMFNLTSINSLKNIEMYIGNFRIHDPTLPIFLLGNKVDLINKRTINLNYIENYVSRNDINI</sequence>
<reference evidence="2" key="1">
    <citation type="journal article" date="2014" name="Front. Microbiol.">
        <title>High frequency of phylogenetically diverse reductive dehalogenase-homologous genes in deep subseafloor sedimentary metagenomes.</title>
        <authorList>
            <person name="Kawai M."/>
            <person name="Futagami T."/>
            <person name="Toyoda A."/>
            <person name="Takaki Y."/>
            <person name="Nishi S."/>
            <person name="Hori S."/>
            <person name="Arai W."/>
            <person name="Tsubouchi T."/>
            <person name="Morono Y."/>
            <person name="Uchiyama I."/>
            <person name="Ito T."/>
            <person name="Fujiyama A."/>
            <person name="Inagaki F."/>
            <person name="Takami H."/>
        </authorList>
    </citation>
    <scope>NUCLEOTIDE SEQUENCE</scope>
    <source>
        <strain evidence="2">Expedition CK06-06</strain>
    </source>
</reference>
<dbReference type="PROSITE" id="PS51419">
    <property type="entry name" value="RAB"/>
    <property type="match status" value="1"/>
</dbReference>
<dbReference type="Pfam" id="PF00071">
    <property type="entry name" value="Ras"/>
    <property type="match status" value="1"/>
</dbReference>
<dbReference type="GO" id="GO:0003924">
    <property type="term" value="F:GTPase activity"/>
    <property type="evidence" value="ECO:0007669"/>
    <property type="project" value="InterPro"/>
</dbReference>
<name>X0YE60_9ZZZZ</name>
<keyword evidence="1" id="KW-0547">Nucleotide-binding</keyword>
<dbReference type="EMBL" id="BART01008438">
    <property type="protein sequence ID" value="GAG54160.1"/>
    <property type="molecule type" value="Genomic_DNA"/>
</dbReference>
<dbReference type="Gene3D" id="3.40.50.300">
    <property type="entry name" value="P-loop containing nucleotide triphosphate hydrolases"/>
    <property type="match status" value="1"/>
</dbReference>
<dbReference type="InterPro" id="IPR001806">
    <property type="entry name" value="Small_GTPase"/>
</dbReference>